<gene>
    <name evidence="1" type="ORF">GMARGA_LOCUS46120</name>
</gene>
<dbReference type="SUPFAM" id="SSF117281">
    <property type="entry name" value="Kelch motif"/>
    <property type="match status" value="1"/>
</dbReference>
<evidence type="ECO:0000313" key="1">
    <source>
        <dbReference type="EMBL" id="CAG8857299.1"/>
    </source>
</evidence>
<dbReference type="InterPro" id="IPR015915">
    <property type="entry name" value="Kelch-typ_b-propeller"/>
</dbReference>
<dbReference type="Gene3D" id="2.120.10.80">
    <property type="entry name" value="Kelch-type beta propeller"/>
    <property type="match status" value="1"/>
</dbReference>
<sequence length="63" mass="6934">QNGDIIIYGGSEKDPLGPQVFPDLAVLNTNSWLWSIPNIPVSNIPQALTFHSAALYNNYMFVA</sequence>
<feature type="non-terminal residue" evidence="1">
    <location>
        <position position="63"/>
    </location>
</feature>
<accession>A0ABN7XPP6</accession>
<protein>
    <submittedName>
        <fullName evidence="1">12490_t:CDS:1</fullName>
    </submittedName>
</protein>
<name>A0ABN7XPP6_GIGMA</name>
<dbReference type="Proteomes" id="UP000789901">
    <property type="component" value="Unassembled WGS sequence"/>
</dbReference>
<feature type="non-terminal residue" evidence="1">
    <location>
        <position position="1"/>
    </location>
</feature>
<evidence type="ECO:0000313" key="2">
    <source>
        <dbReference type="Proteomes" id="UP000789901"/>
    </source>
</evidence>
<organism evidence="1 2">
    <name type="scientific">Gigaspora margarita</name>
    <dbReference type="NCBI Taxonomy" id="4874"/>
    <lineage>
        <taxon>Eukaryota</taxon>
        <taxon>Fungi</taxon>
        <taxon>Fungi incertae sedis</taxon>
        <taxon>Mucoromycota</taxon>
        <taxon>Glomeromycotina</taxon>
        <taxon>Glomeromycetes</taxon>
        <taxon>Diversisporales</taxon>
        <taxon>Gigasporaceae</taxon>
        <taxon>Gigaspora</taxon>
    </lineage>
</organism>
<comment type="caution">
    <text evidence="1">The sequence shown here is derived from an EMBL/GenBank/DDBJ whole genome shotgun (WGS) entry which is preliminary data.</text>
</comment>
<reference evidence="1 2" key="1">
    <citation type="submission" date="2021-06" db="EMBL/GenBank/DDBJ databases">
        <authorList>
            <person name="Kallberg Y."/>
            <person name="Tangrot J."/>
            <person name="Rosling A."/>
        </authorList>
    </citation>
    <scope>NUCLEOTIDE SEQUENCE [LARGE SCALE GENOMIC DNA]</scope>
    <source>
        <strain evidence="1 2">120-4 pot B 10/14</strain>
    </source>
</reference>
<keyword evidence="2" id="KW-1185">Reference proteome</keyword>
<dbReference type="EMBL" id="CAJVQB010169164">
    <property type="protein sequence ID" value="CAG8857299.1"/>
    <property type="molecule type" value="Genomic_DNA"/>
</dbReference>
<proteinExistence type="predicted"/>